<organism evidence="1 2">
    <name type="scientific">Candidatus Pedobacter colombiensis</name>
    <dbReference type="NCBI Taxonomy" id="3121371"/>
    <lineage>
        <taxon>Bacteria</taxon>
        <taxon>Pseudomonadati</taxon>
        <taxon>Bacteroidota</taxon>
        <taxon>Sphingobacteriia</taxon>
        <taxon>Sphingobacteriales</taxon>
        <taxon>Sphingobacteriaceae</taxon>
        <taxon>Pedobacter</taxon>
    </lineage>
</organism>
<protein>
    <submittedName>
        <fullName evidence="1">Uncharacterized protein</fullName>
    </submittedName>
</protein>
<dbReference type="Proteomes" id="UP001214530">
    <property type="component" value="Chromosome"/>
</dbReference>
<accession>A0AAJ5W5Q8</accession>
<evidence type="ECO:0000313" key="1">
    <source>
        <dbReference type="EMBL" id="WEK18591.1"/>
    </source>
</evidence>
<dbReference type="AlphaFoldDB" id="A0AAJ5W5Q8"/>
<evidence type="ECO:0000313" key="2">
    <source>
        <dbReference type="Proteomes" id="UP001214530"/>
    </source>
</evidence>
<proteinExistence type="predicted"/>
<dbReference type="EMBL" id="CP119313">
    <property type="protein sequence ID" value="WEK18591.1"/>
    <property type="molecule type" value="Genomic_DNA"/>
</dbReference>
<gene>
    <name evidence="1" type="ORF">P0Y49_17525</name>
</gene>
<name>A0AAJ5W5Q8_9SPHI</name>
<reference evidence="1" key="1">
    <citation type="submission" date="2023-03" db="EMBL/GenBank/DDBJ databases">
        <title>Andean soil-derived lignocellulolytic bacterial consortium as a source of novel taxa and putative plastic-active enzymes.</title>
        <authorList>
            <person name="Diaz-Garcia L."/>
            <person name="Chuvochina M."/>
            <person name="Feuerriegel G."/>
            <person name="Bunk B."/>
            <person name="Sproer C."/>
            <person name="Streit W.R."/>
            <person name="Rodriguez L.M."/>
            <person name="Overmann J."/>
            <person name="Jimenez D.J."/>
        </authorList>
    </citation>
    <scope>NUCLEOTIDE SEQUENCE</scope>
    <source>
        <strain evidence="1">MAG 3858</strain>
    </source>
</reference>
<sequence length="95" mass="10724">MTDQLDGNKTTTFISPYEIKAYNTDMIDIPLDLSTVKFSFSTDPSKFSVSLTQIAKSLLTPQLIDSYKVKAASVFGAVRWNNQWKGIRLNVKMKD</sequence>